<dbReference type="RefSeq" id="WP_072793382.1">
    <property type="nucleotide sequence ID" value="NZ_FQWM01000005.1"/>
</dbReference>
<sequence>MNYAPANNGQQKKFLVHTARRQRFREIATGFCAGHTVEYFDNVGLLFWGGAPSRQVLQQALESSRSNSAKGLKLALKRWVLKSQYRWSHRFLKQRKPEYLLVWNGIKGHRALLVEAAKELGIGVFYFEEAPLPGKLAIDTRGVNYGSSLPHQLEFYENWCEENTVDDTEWRAMGRALKSREATHNASVGQNDACAELRKENYVFFPLQVEGDSQITVYGDWVRSVRHSVDEIYRASAYLPAGWHVRVKEHPSSRHSMTNDLMAMQNEKFRIDNSTDTVQQLQASRGVITINSSVGLQGFFYDKPVAIMGNAMFGLTGLVEKIKGPDDLRNYFQDPENWSFSLGNRNVFMAYLCAAQFPDEDLVRRGQIRAQDILHRDAKKRN</sequence>
<dbReference type="GO" id="GO:0000271">
    <property type="term" value="P:polysaccharide biosynthetic process"/>
    <property type="evidence" value="ECO:0007669"/>
    <property type="project" value="InterPro"/>
</dbReference>
<evidence type="ECO:0000313" key="2">
    <source>
        <dbReference type="Proteomes" id="UP000184211"/>
    </source>
</evidence>
<accession>A0A1M5SXD6</accession>
<dbReference type="EMBL" id="FQWM01000005">
    <property type="protein sequence ID" value="SHH42793.1"/>
    <property type="molecule type" value="Genomic_DNA"/>
</dbReference>
<dbReference type="Proteomes" id="UP000184211">
    <property type="component" value="Unassembled WGS sequence"/>
</dbReference>
<gene>
    <name evidence="1" type="ORF">SAMN04488044_2515</name>
</gene>
<dbReference type="InterPro" id="IPR043148">
    <property type="entry name" value="TagF_C"/>
</dbReference>
<dbReference type="STRING" id="870908.SAMN04488044_2515"/>
<dbReference type="AlphaFoldDB" id="A0A1M5SXD6"/>
<dbReference type="Pfam" id="PF05159">
    <property type="entry name" value="Capsule_synth"/>
    <property type="match status" value="1"/>
</dbReference>
<dbReference type="InterPro" id="IPR007833">
    <property type="entry name" value="Capsule_polysaccharide_synth"/>
</dbReference>
<name>A0A1M5SXD6_9RHOB</name>
<reference evidence="2" key="1">
    <citation type="submission" date="2016-11" db="EMBL/GenBank/DDBJ databases">
        <authorList>
            <person name="Varghese N."/>
            <person name="Submissions S."/>
        </authorList>
    </citation>
    <scope>NUCLEOTIDE SEQUENCE [LARGE SCALE GENOMIC DNA]</scope>
    <source>
        <strain evidence="2">DSM 28223</strain>
    </source>
</reference>
<organism evidence="1 2">
    <name type="scientific">Cognatishimia maritima</name>
    <dbReference type="NCBI Taxonomy" id="870908"/>
    <lineage>
        <taxon>Bacteria</taxon>
        <taxon>Pseudomonadati</taxon>
        <taxon>Pseudomonadota</taxon>
        <taxon>Alphaproteobacteria</taxon>
        <taxon>Rhodobacterales</taxon>
        <taxon>Paracoccaceae</taxon>
        <taxon>Cognatishimia</taxon>
    </lineage>
</organism>
<dbReference type="OrthoDB" id="9794206at2"/>
<proteinExistence type="predicted"/>
<protein>
    <submittedName>
        <fullName evidence="1">Capsular polysaccharide export protein</fullName>
    </submittedName>
</protein>
<dbReference type="GO" id="GO:0015774">
    <property type="term" value="P:polysaccharide transport"/>
    <property type="evidence" value="ECO:0007669"/>
    <property type="project" value="InterPro"/>
</dbReference>
<keyword evidence="2" id="KW-1185">Reference proteome</keyword>
<evidence type="ECO:0000313" key="1">
    <source>
        <dbReference type="EMBL" id="SHH42793.1"/>
    </source>
</evidence>
<dbReference type="Gene3D" id="3.40.50.12580">
    <property type="match status" value="1"/>
</dbReference>